<evidence type="ECO:0000259" key="3">
    <source>
        <dbReference type="PROSITE" id="PS50977"/>
    </source>
</evidence>
<feature type="DNA-binding region" description="H-T-H motif" evidence="2">
    <location>
        <begin position="46"/>
        <end position="65"/>
    </location>
</feature>
<gene>
    <name evidence="4" type="ORF">FGL95_20535</name>
</gene>
<evidence type="ECO:0000313" key="4">
    <source>
        <dbReference type="EMBL" id="NMN97428.1"/>
    </source>
</evidence>
<accession>A0A848KI31</accession>
<reference evidence="4 5" key="2">
    <citation type="submission" date="2020-06" db="EMBL/GenBank/DDBJ databases">
        <title>Antribacter stalactiti gen. nov., sp. nov., a new member of the family Nacardiaceae isolated from a cave.</title>
        <authorList>
            <person name="Kim I.S."/>
        </authorList>
    </citation>
    <scope>NUCLEOTIDE SEQUENCE [LARGE SCALE GENOMIC DNA]</scope>
    <source>
        <strain evidence="4 5">YC2-7</strain>
    </source>
</reference>
<keyword evidence="5" id="KW-1185">Reference proteome</keyword>
<proteinExistence type="predicted"/>
<reference evidence="4 5" key="1">
    <citation type="submission" date="2019-05" db="EMBL/GenBank/DDBJ databases">
        <authorList>
            <person name="Lee S.D."/>
        </authorList>
    </citation>
    <scope>NUCLEOTIDE SEQUENCE [LARGE SCALE GENOMIC DNA]</scope>
    <source>
        <strain evidence="4 5">YC2-7</strain>
    </source>
</reference>
<dbReference type="RefSeq" id="WP_169590284.1">
    <property type="nucleotide sequence ID" value="NZ_VCQU01000007.1"/>
</dbReference>
<dbReference type="AlphaFoldDB" id="A0A848KI31"/>
<dbReference type="InterPro" id="IPR009057">
    <property type="entry name" value="Homeodomain-like_sf"/>
</dbReference>
<dbReference type="PROSITE" id="PS50977">
    <property type="entry name" value="HTH_TETR_2"/>
    <property type="match status" value="1"/>
</dbReference>
<keyword evidence="1 2" id="KW-0238">DNA-binding</keyword>
<name>A0A848KI31_9NOCA</name>
<evidence type="ECO:0000313" key="5">
    <source>
        <dbReference type="Proteomes" id="UP000535543"/>
    </source>
</evidence>
<feature type="domain" description="HTH tetR-type" evidence="3">
    <location>
        <begin position="23"/>
        <end position="83"/>
    </location>
</feature>
<sequence>MPSIEGEPAGRRIRGLNADERRLQRRRQLLDAALEVFAAEGYPRTSIEQICQTAYVGTKAFYEVFASKEACYIALLQDLTQQIEDKVLAAIRTAPKDDTDPIPRIVATFAHALVDDPRVARATFGEAAGISPAVERQRRENRRWSAAFVETLWRRYDDLDQNQDYSRMAIGAIGGMFELIADWLLDASDSPTFEEVEVLVTELYEFAEVVRVGIRSRSAEST</sequence>
<evidence type="ECO:0000256" key="1">
    <source>
        <dbReference type="ARBA" id="ARBA00023125"/>
    </source>
</evidence>
<dbReference type="InterPro" id="IPR001647">
    <property type="entry name" value="HTH_TetR"/>
</dbReference>
<dbReference type="EMBL" id="VCQU01000007">
    <property type="protein sequence ID" value="NMN97428.1"/>
    <property type="molecule type" value="Genomic_DNA"/>
</dbReference>
<protein>
    <submittedName>
        <fullName evidence="4">TetR/AcrR family transcriptional regulator</fullName>
    </submittedName>
</protein>
<dbReference type="Gene3D" id="1.10.357.10">
    <property type="entry name" value="Tetracycline Repressor, domain 2"/>
    <property type="match status" value="1"/>
</dbReference>
<comment type="caution">
    <text evidence="4">The sequence shown here is derived from an EMBL/GenBank/DDBJ whole genome shotgun (WGS) entry which is preliminary data.</text>
</comment>
<dbReference type="SUPFAM" id="SSF46689">
    <property type="entry name" value="Homeodomain-like"/>
    <property type="match status" value="1"/>
</dbReference>
<organism evidence="4 5">
    <name type="scientific">Antrihabitans stalactiti</name>
    <dbReference type="NCBI Taxonomy" id="2584121"/>
    <lineage>
        <taxon>Bacteria</taxon>
        <taxon>Bacillati</taxon>
        <taxon>Actinomycetota</taxon>
        <taxon>Actinomycetes</taxon>
        <taxon>Mycobacteriales</taxon>
        <taxon>Nocardiaceae</taxon>
        <taxon>Antrihabitans</taxon>
    </lineage>
</organism>
<dbReference type="Proteomes" id="UP000535543">
    <property type="component" value="Unassembled WGS sequence"/>
</dbReference>
<dbReference type="PANTHER" id="PTHR43479">
    <property type="entry name" value="ACREF/ENVCD OPERON REPRESSOR-RELATED"/>
    <property type="match status" value="1"/>
</dbReference>
<dbReference type="PRINTS" id="PR00455">
    <property type="entry name" value="HTHTETR"/>
</dbReference>
<dbReference type="InterPro" id="IPR050624">
    <property type="entry name" value="HTH-type_Tx_Regulator"/>
</dbReference>
<evidence type="ECO:0000256" key="2">
    <source>
        <dbReference type="PROSITE-ProRule" id="PRU00335"/>
    </source>
</evidence>
<dbReference type="Pfam" id="PF00440">
    <property type="entry name" value="TetR_N"/>
    <property type="match status" value="1"/>
</dbReference>
<dbReference type="PANTHER" id="PTHR43479:SF11">
    <property type="entry name" value="ACREF_ENVCD OPERON REPRESSOR-RELATED"/>
    <property type="match status" value="1"/>
</dbReference>
<dbReference type="GO" id="GO:0003677">
    <property type="term" value="F:DNA binding"/>
    <property type="evidence" value="ECO:0007669"/>
    <property type="project" value="UniProtKB-UniRule"/>
</dbReference>